<organism evidence="1 2">
    <name type="scientific">Neophaeococcomyces mojaviensis</name>
    <dbReference type="NCBI Taxonomy" id="3383035"/>
    <lineage>
        <taxon>Eukaryota</taxon>
        <taxon>Fungi</taxon>
        <taxon>Dikarya</taxon>
        <taxon>Ascomycota</taxon>
        <taxon>Pezizomycotina</taxon>
        <taxon>Eurotiomycetes</taxon>
        <taxon>Chaetothyriomycetidae</taxon>
        <taxon>Chaetothyriales</taxon>
        <taxon>Chaetothyriales incertae sedis</taxon>
        <taxon>Neophaeococcomyces</taxon>
    </lineage>
</organism>
<protein>
    <submittedName>
        <fullName evidence="1">Uncharacterized protein</fullName>
    </submittedName>
</protein>
<proteinExistence type="predicted"/>
<accession>A0ACC3A1U1</accession>
<reference evidence="1" key="1">
    <citation type="submission" date="2022-10" db="EMBL/GenBank/DDBJ databases">
        <title>Culturing micro-colonial fungi from biological soil crusts in the Mojave desert and describing Neophaeococcomyces mojavensis, and introducing the new genera and species Taxawa tesnikishii.</title>
        <authorList>
            <person name="Kurbessoian T."/>
            <person name="Stajich J.E."/>
        </authorList>
    </citation>
    <scope>NUCLEOTIDE SEQUENCE</scope>
    <source>
        <strain evidence="1">JES_112</strain>
    </source>
</reference>
<keyword evidence="2" id="KW-1185">Reference proteome</keyword>
<comment type="caution">
    <text evidence="1">The sequence shown here is derived from an EMBL/GenBank/DDBJ whole genome shotgun (WGS) entry which is preliminary data.</text>
</comment>
<dbReference type="EMBL" id="JAPDRQ010000140">
    <property type="protein sequence ID" value="KAJ9653822.1"/>
    <property type="molecule type" value="Genomic_DNA"/>
</dbReference>
<evidence type="ECO:0000313" key="1">
    <source>
        <dbReference type="EMBL" id="KAJ9653822.1"/>
    </source>
</evidence>
<dbReference type="Proteomes" id="UP001172386">
    <property type="component" value="Unassembled WGS sequence"/>
</dbReference>
<gene>
    <name evidence="1" type="ORF">H2198_007050</name>
</gene>
<sequence>MQAIRPATRIATRRVPVASRNAIRTSRAPRRYQSSATPNTPQGAGAASGALSGGIAGGVAVAAIGYGWYYFSGTRTLVTSVKQSKDYVDNAFKQATEKAPKPSEAVQWLRSTVTGYTQFIPGANQYVDQAFSDIEKVQQKHGQEVEKIVQDSYEELKGVTKAGFTTEAALQAWGVLQKAMKRIGHLAGDAAEDVLNNHPQLKEKVGGQYKQLQQMGAQFGPEAKKQVEETWNQVQDVLKGGLSAENIQKIQKLVEEKVQEVKKYGDKAWEEGLKQAQPLLDKQPELKEQIQKNKDKLLQGDLGQLWQVLQQAASSGNTDDVKKFISEQVEKGKQSGGAGIESLLSMFPGGKDIGSKLQQLQELSEKHGKEAEKLVKTAFEDIKNVLDKKMEEGKALKDKAEKDAKS</sequence>
<evidence type="ECO:0000313" key="2">
    <source>
        <dbReference type="Proteomes" id="UP001172386"/>
    </source>
</evidence>
<name>A0ACC3A1U1_9EURO</name>